<organism evidence="1 2">
    <name type="scientific">Diabrotica virgifera virgifera</name>
    <name type="common">western corn rootworm</name>
    <dbReference type="NCBI Taxonomy" id="50390"/>
    <lineage>
        <taxon>Eukaryota</taxon>
        <taxon>Metazoa</taxon>
        <taxon>Ecdysozoa</taxon>
        <taxon>Arthropoda</taxon>
        <taxon>Hexapoda</taxon>
        <taxon>Insecta</taxon>
        <taxon>Pterygota</taxon>
        <taxon>Neoptera</taxon>
        <taxon>Endopterygota</taxon>
        <taxon>Coleoptera</taxon>
        <taxon>Polyphaga</taxon>
        <taxon>Cucujiformia</taxon>
        <taxon>Chrysomeloidea</taxon>
        <taxon>Chrysomelidae</taxon>
        <taxon>Galerucinae</taxon>
        <taxon>Diabroticina</taxon>
        <taxon>Diabroticites</taxon>
        <taxon>Diabrotica</taxon>
    </lineage>
</organism>
<dbReference type="PANTHER" id="PTHR33480">
    <property type="entry name" value="SET DOMAIN-CONTAINING PROTEIN-RELATED"/>
    <property type="match status" value="1"/>
</dbReference>
<dbReference type="Proteomes" id="UP001652700">
    <property type="component" value="Unplaced"/>
</dbReference>
<keyword evidence="2" id="KW-1185">Reference proteome</keyword>
<reference evidence="1" key="1">
    <citation type="submission" date="2025-05" db="UniProtKB">
        <authorList>
            <consortium name="EnsemblMetazoa"/>
        </authorList>
    </citation>
    <scope>IDENTIFICATION</scope>
</reference>
<dbReference type="PANTHER" id="PTHR33480:SF1">
    <property type="entry name" value="TYR RECOMBINASE DOMAIN-CONTAINING PROTEIN"/>
    <property type="match status" value="1"/>
</dbReference>
<dbReference type="EnsemblMetazoa" id="XM_050646368.1">
    <property type="protein sequence ID" value="XP_050502325.1"/>
    <property type="gene ID" value="LOC126881801"/>
</dbReference>
<sequence length="785" mass="90745">MNMNKIKHKYKFRSRTVKLVNEALSTECHSKPLDQSRSSNGSEYTPTCFSDDLDDSYEMHSISIETTDDSVANKQQTDCDLMYENDAILDDSTPNPIYQELIASSSLDNIEKSADETNSSLIDSVCLKKRRIRRKHNCIYCDIPVLNFARHLERIHSDELEVQKYLSLDKKDPKRKYFIDKIRKEGDFCIGKSVPVFRRNVLSNSDESSTNSNMLPCIHCKGYYAKKSLRRHIRRCYFNEKKATGKVRHQSEAQNLMATNFGSTDPLRTSGVLNSLAADDISLVAKKDKLICDVGRKYVKSHKDRHLIQVAKRQMRRLARLLIQSRKIENNSNLTLFFLLHPSKFKTIVSATRSIANYNTESKCFQSPSLALQMGTLIKKAISSAYSMEVQRDVDSANIKSLDVMKKLIDDQWALEISTEAGQNIQINRFNKPTLIPMAEDIAKMKTYLDELITSSITHLDENVNNTQAYKCLLEGTYCSLLLFNKRRVGELQRLPLDIYLKHHDSQSSKEFEKVLTETEKILVHSLKRIVIRGKRGRGVPVLFDKLTKSGVDTLIKYRNNFFTSYNEYLFGIPNTINCISGYHVLRKHASKVLNDANKITTLTSTRLRKHLATIIQILKMEKGELEQLAKFMGHTSKTHDEWYRLPSDIYQTAKVSKILLLAQNTNIDQYKNRNLNEIEVDNEILEDAEEADSDEENTNQPILQQNEVNIPSQNRIKEKGKRILVPWTKEEKELTQKFFARHIKKKIPPKKMEVLNLVEKYPNVFKNRKWDTIKVFVQNKYKSQ</sequence>
<proteinExistence type="predicted"/>
<dbReference type="GeneID" id="126881801"/>
<name>A0ABM5JWK9_DIAVI</name>
<evidence type="ECO:0000313" key="2">
    <source>
        <dbReference type="Proteomes" id="UP001652700"/>
    </source>
</evidence>
<accession>A0ABM5JWK9</accession>
<dbReference type="RefSeq" id="XP_050502325.1">
    <property type="nucleotide sequence ID" value="XM_050646368.1"/>
</dbReference>
<protein>
    <submittedName>
        <fullName evidence="1">Uncharacterized protein</fullName>
    </submittedName>
</protein>
<evidence type="ECO:0000313" key="1">
    <source>
        <dbReference type="EnsemblMetazoa" id="XP_050502325.1"/>
    </source>
</evidence>